<protein>
    <submittedName>
        <fullName evidence="2">DUF222 domain-containing protein</fullName>
    </submittedName>
</protein>
<dbReference type="EMBL" id="JBHTII010000002">
    <property type="protein sequence ID" value="MFD0791898.1"/>
    <property type="molecule type" value="Genomic_DNA"/>
</dbReference>
<dbReference type="SMART" id="SM00507">
    <property type="entry name" value="HNHc"/>
    <property type="match status" value="1"/>
</dbReference>
<accession>A0ABW3ALN5</accession>
<organism evidence="2 3">
    <name type="scientific">Microbacterium insulae</name>
    <dbReference type="NCBI Taxonomy" id="483014"/>
    <lineage>
        <taxon>Bacteria</taxon>
        <taxon>Bacillati</taxon>
        <taxon>Actinomycetota</taxon>
        <taxon>Actinomycetes</taxon>
        <taxon>Micrococcales</taxon>
        <taxon>Microbacteriaceae</taxon>
        <taxon>Microbacterium</taxon>
    </lineage>
</organism>
<dbReference type="InterPro" id="IPR003615">
    <property type="entry name" value="HNH_nuc"/>
</dbReference>
<dbReference type="Pfam" id="PF02720">
    <property type="entry name" value="DUF222"/>
    <property type="match status" value="1"/>
</dbReference>
<feature type="domain" description="HNH nuclease" evidence="1">
    <location>
        <begin position="354"/>
        <end position="406"/>
    </location>
</feature>
<reference evidence="3" key="1">
    <citation type="journal article" date="2019" name="Int. J. Syst. Evol. Microbiol.">
        <title>The Global Catalogue of Microorganisms (GCM) 10K type strain sequencing project: providing services to taxonomists for standard genome sequencing and annotation.</title>
        <authorList>
            <consortium name="The Broad Institute Genomics Platform"/>
            <consortium name="The Broad Institute Genome Sequencing Center for Infectious Disease"/>
            <person name="Wu L."/>
            <person name="Ma J."/>
        </authorList>
    </citation>
    <scope>NUCLEOTIDE SEQUENCE [LARGE SCALE GENOMIC DNA]</scope>
    <source>
        <strain evidence="3">CCUG 54523</strain>
    </source>
</reference>
<name>A0ABW3ALN5_9MICO</name>
<dbReference type="InterPro" id="IPR003870">
    <property type="entry name" value="DUF222"/>
</dbReference>
<dbReference type="Proteomes" id="UP001597055">
    <property type="component" value="Unassembled WGS sequence"/>
</dbReference>
<comment type="caution">
    <text evidence="2">The sequence shown here is derived from an EMBL/GenBank/DDBJ whole genome shotgun (WGS) entry which is preliminary data.</text>
</comment>
<evidence type="ECO:0000313" key="2">
    <source>
        <dbReference type="EMBL" id="MFD0791898.1"/>
    </source>
</evidence>
<dbReference type="Gene3D" id="1.10.30.50">
    <property type="match status" value="1"/>
</dbReference>
<gene>
    <name evidence="2" type="ORF">ACFQ0P_16010</name>
</gene>
<sequence>MEPELIDPRDIVTDDEDAWAPALPDDVDLVADVANLMAVLAAQRLQRIDDLRRNALADGGAYGTAIPAVIERSVRLELASALRITEHAAGMLLAQAEALVERYPAALDSLGRARMTERHAQVLVELLEGASEATRARLTTRAVELAEELPVGSFRRSLRRLIEVEESATLTERHERAVEDRRVLVEPAADGMAWLHALLPAVEAHALHGRITAMAKALTGRGADDGRGLSAAAEPVAPSGSAELDTRTLDQARADVLCDLLIEGSMAAHPGVVAGIRASVAVTVPALALLAHDDAARHAEGIAPATVEGLGPVPLGVAKELCGGADEGWMRVLTHPETGMVLSIGRTRYRPPASLRRLVRWRADRCMAPGCGIPADRCQIDHNIAWEHGGSTALNNHAPLCQGHHTIKHHGGWTIEQLADEGGALLWTSPTGRRYLVRPERPVFASGPTFRPGSGRTQDAPF</sequence>
<keyword evidence="3" id="KW-1185">Reference proteome</keyword>
<dbReference type="CDD" id="cd00085">
    <property type="entry name" value="HNHc"/>
    <property type="match status" value="1"/>
</dbReference>
<evidence type="ECO:0000313" key="3">
    <source>
        <dbReference type="Proteomes" id="UP001597055"/>
    </source>
</evidence>
<evidence type="ECO:0000259" key="1">
    <source>
        <dbReference type="SMART" id="SM00507"/>
    </source>
</evidence>
<proteinExistence type="predicted"/>
<dbReference type="RefSeq" id="WP_378772832.1">
    <property type="nucleotide sequence ID" value="NZ_JBHTII010000002.1"/>
</dbReference>